<evidence type="ECO:0000313" key="2">
    <source>
        <dbReference type="Proteomes" id="UP000075806"/>
    </source>
</evidence>
<reference evidence="1" key="1">
    <citation type="submission" date="2016-02" db="EMBL/GenBank/DDBJ databases">
        <title>Genome sequence of Bacillus trypoxylicola KCTC 13244(T).</title>
        <authorList>
            <person name="Jeong H."/>
            <person name="Park S.-H."/>
            <person name="Choi S.-K."/>
        </authorList>
    </citation>
    <scope>NUCLEOTIDE SEQUENCE [LARGE SCALE GENOMIC DNA]</scope>
    <source>
        <strain evidence="1">KCTC 13244</strain>
    </source>
</reference>
<dbReference type="EMBL" id="LTAO01000015">
    <property type="protein sequence ID" value="KYG30744.1"/>
    <property type="molecule type" value="Genomic_DNA"/>
</dbReference>
<accession>A0A161PE30</accession>
<name>A0A161PE30_9BACI</name>
<proteinExistence type="predicted"/>
<sequence length="87" mass="10441">MSYIFHNFLKFTLNITKKEATIAAADMETKLNKGYDLKKSDHLFTEYFRSWYEVFRKGKNSQDNDNDIRRAVEFAEKYFEGIKLKEL</sequence>
<dbReference type="AlphaFoldDB" id="A0A161PE30"/>
<evidence type="ECO:0000313" key="1">
    <source>
        <dbReference type="EMBL" id="KYG30744.1"/>
    </source>
</evidence>
<dbReference type="Proteomes" id="UP000075806">
    <property type="component" value="Unassembled WGS sequence"/>
</dbReference>
<organism evidence="1 2">
    <name type="scientific">Alkalihalobacillus trypoxylicola</name>
    <dbReference type="NCBI Taxonomy" id="519424"/>
    <lineage>
        <taxon>Bacteria</taxon>
        <taxon>Bacillati</taxon>
        <taxon>Bacillota</taxon>
        <taxon>Bacilli</taxon>
        <taxon>Bacillales</taxon>
        <taxon>Bacillaceae</taxon>
        <taxon>Alkalihalobacillus</taxon>
    </lineage>
</organism>
<comment type="caution">
    <text evidence="1">The sequence shown here is derived from an EMBL/GenBank/DDBJ whole genome shotgun (WGS) entry which is preliminary data.</text>
</comment>
<protein>
    <submittedName>
        <fullName evidence="1">Uncharacterized protein</fullName>
    </submittedName>
</protein>
<gene>
    <name evidence="1" type="ORF">AZF04_18825</name>
</gene>
<keyword evidence="2" id="KW-1185">Reference proteome</keyword>